<feature type="chain" id="PRO_5014749353" evidence="2">
    <location>
        <begin position="27"/>
        <end position="326"/>
    </location>
</feature>
<organism evidence="3 4">
    <name type="scientific">Pollutimonas subterranea</name>
    <dbReference type="NCBI Taxonomy" id="2045210"/>
    <lineage>
        <taxon>Bacteria</taxon>
        <taxon>Pseudomonadati</taxon>
        <taxon>Pseudomonadota</taxon>
        <taxon>Betaproteobacteria</taxon>
        <taxon>Burkholderiales</taxon>
        <taxon>Alcaligenaceae</taxon>
        <taxon>Pollutimonas</taxon>
    </lineage>
</organism>
<dbReference type="InterPro" id="IPR006311">
    <property type="entry name" value="TAT_signal"/>
</dbReference>
<comment type="caution">
    <text evidence="3">The sequence shown here is derived from an EMBL/GenBank/DDBJ whole genome shotgun (WGS) entry which is preliminary data.</text>
</comment>
<keyword evidence="4" id="KW-1185">Reference proteome</keyword>
<protein>
    <submittedName>
        <fullName evidence="3">ABC transporter substrate-binding protein</fullName>
    </submittedName>
</protein>
<evidence type="ECO:0000256" key="1">
    <source>
        <dbReference type="ARBA" id="ARBA00006987"/>
    </source>
</evidence>
<evidence type="ECO:0000256" key="2">
    <source>
        <dbReference type="SAM" id="SignalP"/>
    </source>
</evidence>
<dbReference type="OrthoDB" id="8678477at2"/>
<gene>
    <name evidence="3" type="ORF">CR159_07230</name>
</gene>
<reference evidence="3 4" key="1">
    <citation type="submission" date="2017-10" db="EMBL/GenBank/DDBJ databases">
        <title>Two draft genome sequences of Pusillimonas sp. strains isolated from a nitrate- and radionuclide-contaminated groundwater in Russia.</title>
        <authorList>
            <person name="Grouzdev D.S."/>
            <person name="Tourova T.P."/>
            <person name="Goeva M.A."/>
            <person name="Babich T.L."/>
            <person name="Sokolova D.S."/>
            <person name="Abdullin R."/>
            <person name="Poltaraus A.B."/>
            <person name="Toshchakov S.V."/>
            <person name="Nazina T.N."/>
        </authorList>
    </citation>
    <scope>NUCLEOTIDE SEQUENCE [LARGE SCALE GENOMIC DNA]</scope>
    <source>
        <strain evidence="3 4">JR1/69-3-13</strain>
    </source>
</reference>
<accession>A0A2N4U733</accession>
<keyword evidence="2" id="KW-0732">Signal</keyword>
<dbReference type="AlphaFoldDB" id="A0A2N4U733"/>
<dbReference type="Proteomes" id="UP000234190">
    <property type="component" value="Unassembled WGS sequence"/>
</dbReference>
<sequence>MTHGRRAFLASCMASAALLMSPVTQAEEQYPKKTVSLVVPFAPGGSTDILGRMIAQHYFKDSGVTTIVENTPGAGGNIGAAKVARSKPDGYTLEIGAMSTHAMNGSLYTSLAFDPMKEFVPVAMLAQAINVIAVKPSFPAQNFDELIKHVRANPGKVNYSSGGIGTHNHLTLALLEEKAGLEMVHVPYKGGGPAVTALLQGEVDMFAGGASLLLRHAEAGNVRLIAVTEATPSDLVPGVPSASEVASDFVVTNWYGVFGPKGMDPALVETINAEINRIVALPEVAQRLKGMGMIPLPIKPGELAKMLQQDYDLWSKTITSLNIANN</sequence>
<dbReference type="CDD" id="cd07012">
    <property type="entry name" value="PBP2_Bug_TTT"/>
    <property type="match status" value="1"/>
</dbReference>
<dbReference type="SUPFAM" id="SSF53850">
    <property type="entry name" value="Periplasmic binding protein-like II"/>
    <property type="match status" value="1"/>
</dbReference>
<dbReference type="EMBL" id="PDNW01000004">
    <property type="protein sequence ID" value="PLC50830.1"/>
    <property type="molecule type" value="Genomic_DNA"/>
</dbReference>
<dbReference type="PIRSF" id="PIRSF017082">
    <property type="entry name" value="YflP"/>
    <property type="match status" value="1"/>
</dbReference>
<dbReference type="PANTHER" id="PTHR42928">
    <property type="entry name" value="TRICARBOXYLATE-BINDING PROTEIN"/>
    <property type="match status" value="1"/>
</dbReference>
<dbReference type="InterPro" id="IPR005064">
    <property type="entry name" value="BUG"/>
</dbReference>
<evidence type="ECO:0000313" key="3">
    <source>
        <dbReference type="EMBL" id="PLC50830.1"/>
    </source>
</evidence>
<dbReference type="Gene3D" id="3.40.190.150">
    <property type="entry name" value="Bordetella uptake gene, domain 1"/>
    <property type="match status" value="1"/>
</dbReference>
<comment type="similarity">
    <text evidence="1">Belongs to the UPF0065 (bug) family.</text>
</comment>
<dbReference type="Pfam" id="PF03401">
    <property type="entry name" value="TctC"/>
    <property type="match status" value="1"/>
</dbReference>
<dbReference type="InterPro" id="IPR042100">
    <property type="entry name" value="Bug_dom1"/>
</dbReference>
<dbReference type="Gene3D" id="3.40.190.10">
    <property type="entry name" value="Periplasmic binding protein-like II"/>
    <property type="match status" value="1"/>
</dbReference>
<name>A0A2N4U733_9BURK</name>
<dbReference type="PROSITE" id="PS51318">
    <property type="entry name" value="TAT"/>
    <property type="match status" value="1"/>
</dbReference>
<evidence type="ECO:0000313" key="4">
    <source>
        <dbReference type="Proteomes" id="UP000234190"/>
    </source>
</evidence>
<dbReference type="PANTHER" id="PTHR42928:SF5">
    <property type="entry name" value="BLR1237 PROTEIN"/>
    <property type="match status" value="1"/>
</dbReference>
<proteinExistence type="inferred from homology"/>
<feature type="signal peptide" evidence="2">
    <location>
        <begin position="1"/>
        <end position="26"/>
    </location>
</feature>